<sequence length="196" mass="22657">MAETTSDGHPTLLHGKYELGRLLGHGTFAKVYHARNLQSGKSVAMKVVGKEKVIKVGMMEQIKREISVMKMAFLVKMNVAMKIDKVLRVLLYWLKRMYRWRSVKNIRFSSGKENHSGGKELRFTVIPIYRVRICIISVNPNSPYRSGNLYHIMCSEFKKKFAPEKSNDGVHRCTFHRRSVAYSTSHTARACLWHVR</sequence>
<proteinExistence type="predicted"/>
<keyword evidence="2" id="KW-1185">Reference proteome</keyword>
<reference evidence="1 2" key="1">
    <citation type="journal article" date="2024" name="Plant Biotechnol. J.">
        <title>Genome and CRISPR/Cas9 system of a widespread forest tree (Populus alba) in the world.</title>
        <authorList>
            <person name="Liu Y.J."/>
            <person name="Jiang P.F."/>
            <person name="Han X.M."/>
            <person name="Li X.Y."/>
            <person name="Wang H.M."/>
            <person name="Wang Y.J."/>
            <person name="Wang X.X."/>
            <person name="Zeng Q.Y."/>
        </authorList>
    </citation>
    <scope>NUCLEOTIDE SEQUENCE [LARGE SCALE GENOMIC DNA]</scope>
    <source>
        <strain evidence="2">cv. PAL-ZL1</strain>
    </source>
</reference>
<name>A0ACC4AKY1_POPAL</name>
<accession>A0ACC4AKY1</accession>
<dbReference type="EMBL" id="RCHU02000018">
    <property type="protein sequence ID" value="KAL3566874.1"/>
    <property type="molecule type" value="Genomic_DNA"/>
</dbReference>
<dbReference type="Proteomes" id="UP000309997">
    <property type="component" value="Unassembled WGS sequence"/>
</dbReference>
<organism evidence="1 2">
    <name type="scientific">Populus alba</name>
    <name type="common">White poplar</name>
    <dbReference type="NCBI Taxonomy" id="43335"/>
    <lineage>
        <taxon>Eukaryota</taxon>
        <taxon>Viridiplantae</taxon>
        <taxon>Streptophyta</taxon>
        <taxon>Embryophyta</taxon>
        <taxon>Tracheophyta</taxon>
        <taxon>Spermatophyta</taxon>
        <taxon>Magnoliopsida</taxon>
        <taxon>eudicotyledons</taxon>
        <taxon>Gunneridae</taxon>
        <taxon>Pentapetalae</taxon>
        <taxon>rosids</taxon>
        <taxon>fabids</taxon>
        <taxon>Malpighiales</taxon>
        <taxon>Salicaceae</taxon>
        <taxon>Saliceae</taxon>
        <taxon>Populus</taxon>
    </lineage>
</organism>
<gene>
    <name evidence="1" type="ORF">D5086_032289</name>
</gene>
<evidence type="ECO:0000313" key="1">
    <source>
        <dbReference type="EMBL" id="KAL3566874.1"/>
    </source>
</evidence>
<evidence type="ECO:0000313" key="2">
    <source>
        <dbReference type="Proteomes" id="UP000309997"/>
    </source>
</evidence>
<comment type="caution">
    <text evidence="1">The sequence shown here is derived from an EMBL/GenBank/DDBJ whole genome shotgun (WGS) entry which is preliminary data.</text>
</comment>
<protein>
    <submittedName>
        <fullName evidence="1">Uncharacterized protein</fullName>
    </submittedName>
</protein>